<protein>
    <submittedName>
        <fullName evidence="1">DUF1499 domain-containing protein</fullName>
    </submittedName>
</protein>
<reference evidence="2" key="1">
    <citation type="journal article" date="2019" name="Int. J. Syst. Evol. Microbiol.">
        <title>The Global Catalogue of Microorganisms (GCM) 10K type strain sequencing project: providing services to taxonomists for standard genome sequencing and annotation.</title>
        <authorList>
            <consortium name="The Broad Institute Genomics Platform"/>
            <consortium name="The Broad Institute Genome Sequencing Center for Infectious Disease"/>
            <person name="Wu L."/>
            <person name="Ma J."/>
        </authorList>
    </citation>
    <scope>NUCLEOTIDE SEQUENCE [LARGE SCALE GENOMIC DNA]</scope>
    <source>
        <strain evidence="2">KCTC 42964</strain>
    </source>
</reference>
<dbReference type="Proteomes" id="UP001595528">
    <property type="component" value="Unassembled WGS sequence"/>
</dbReference>
<evidence type="ECO:0000313" key="2">
    <source>
        <dbReference type="Proteomes" id="UP001595528"/>
    </source>
</evidence>
<accession>A0ABV7KUW0</accession>
<sequence length="158" mass="17812">MTLLVVLWMLVGAVFGRAAILEFLFGSPDRSAVSFQSLVPPATPNTYLLCPPGYCDAARQTVPSPEFDVPADRLQSAWMDMLDRQPRVTVLREDEALRQVDVEQRSLLIGYPDTVTVRFLPLPQARSTLAVYSRSHYGRSDYGVNRERIETWLADLQP</sequence>
<gene>
    <name evidence="1" type="ORF">ACFOGJ_02485</name>
</gene>
<dbReference type="RefSeq" id="WP_379897848.1">
    <property type="nucleotide sequence ID" value="NZ_JBHRTR010000007.1"/>
</dbReference>
<organism evidence="1 2">
    <name type="scientific">Marinibaculum pumilum</name>
    <dbReference type="NCBI Taxonomy" id="1766165"/>
    <lineage>
        <taxon>Bacteria</taxon>
        <taxon>Pseudomonadati</taxon>
        <taxon>Pseudomonadota</taxon>
        <taxon>Alphaproteobacteria</taxon>
        <taxon>Rhodospirillales</taxon>
        <taxon>Rhodospirillaceae</taxon>
        <taxon>Marinibaculum</taxon>
    </lineage>
</organism>
<keyword evidence="2" id="KW-1185">Reference proteome</keyword>
<dbReference type="InterPro" id="IPR010865">
    <property type="entry name" value="DUF1499"/>
</dbReference>
<comment type="caution">
    <text evidence="1">The sequence shown here is derived from an EMBL/GenBank/DDBJ whole genome shotgun (WGS) entry which is preliminary data.</text>
</comment>
<name>A0ABV7KUW0_9PROT</name>
<proteinExistence type="predicted"/>
<evidence type="ECO:0000313" key="1">
    <source>
        <dbReference type="EMBL" id="MFC3226076.1"/>
    </source>
</evidence>
<dbReference type="Pfam" id="PF07386">
    <property type="entry name" value="DUF1499"/>
    <property type="match status" value="1"/>
</dbReference>
<dbReference type="EMBL" id="JBHRTR010000007">
    <property type="protein sequence ID" value="MFC3226076.1"/>
    <property type="molecule type" value="Genomic_DNA"/>
</dbReference>